<feature type="transmembrane region" description="Helical" evidence="1">
    <location>
        <begin position="206"/>
        <end position="227"/>
    </location>
</feature>
<comment type="caution">
    <text evidence="2">The sequence shown here is derived from an EMBL/GenBank/DDBJ whole genome shotgun (WGS) entry which is preliminary data.</text>
</comment>
<name>A0ABT1Z3E5_9RHOB</name>
<evidence type="ECO:0000313" key="3">
    <source>
        <dbReference type="Proteomes" id="UP001165396"/>
    </source>
</evidence>
<reference evidence="2" key="1">
    <citation type="submission" date="2022-07" db="EMBL/GenBank/DDBJ databases">
        <title>Pseudosulfitobacter sp. strain AP-MA-4, whole genome sequence.</title>
        <authorList>
            <person name="Jiang Y."/>
        </authorList>
    </citation>
    <scope>NUCLEOTIDE SEQUENCE</scope>
    <source>
        <strain evidence="2">AP-MA-4</strain>
    </source>
</reference>
<feature type="transmembrane region" description="Helical" evidence="1">
    <location>
        <begin position="171"/>
        <end position="194"/>
    </location>
</feature>
<dbReference type="Proteomes" id="UP001165396">
    <property type="component" value="Unassembled WGS sequence"/>
</dbReference>
<keyword evidence="1" id="KW-0812">Transmembrane</keyword>
<feature type="transmembrane region" description="Helical" evidence="1">
    <location>
        <begin position="121"/>
        <end position="139"/>
    </location>
</feature>
<feature type="transmembrane region" description="Helical" evidence="1">
    <location>
        <begin position="95"/>
        <end position="115"/>
    </location>
</feature>
<keyword evidence="1" id="KW-1133">Transmembrane helix</keyword>
<gene>
    <name evidence="2" type="ORF">NTA49_14030</name>
</gene>
<keyword evidence="3" id="KW-1185">Reference proteome</keyword>
<proteinExistence type="predicted"/>
<sequence>MTLAADVPGDAGLTTRARAEDRPAALRLGPVVALALLAVLAISLPNLIDPFMRHDDYPALFAEGKWFWEKTLNEGRWLNYLWHIRGFVTPSWLNFAVYQALWAVLAAAIAVAAMGRDGHPWFARVLALFILIAPPATLISLWFNTLIPGLAVVTLFAVIACWVTPRTLRTLLPLFVIVSFWAYTTYPLLLLAVCLVRTEKRSLRDLIGLCTLFVASFAAAVLLTYTLNWYVHGIFGVPLADWREATPAADLAGMVANLGVLRETFATLLDVTSYGFMPASYFHIAMLVLATLMMLRLAPMETLYLHAGMLMGMGLIVLQVLKLGVQVPPRTFLFAWVFYALIFLRTAALLSRLDHGGGLRGRIARNLALLVVLSYLLQTFNQYTIYRPWQAETRTLAEVAEASEGPILIYGPLDKLSSYEGAYVQSEMAMVFRMRQVAEREVLICDSDPDACAKVVSSRAEANQPPALRVEVTTMGEETRLSLPQGS</sequence>
<feature type="transmembrane region" description="Helical" evidence="1">
    <location>
        <begin position="363"/>
        <end position="380"/>
    </location>
</feature>
<evidence type="ECO:0000256" key="1">
    <source>
        <dbReference type="SAM" id="Phobius"/>
    </source>
</evidence>
<dbReference type="EMBL" id="JANKJG010000011">
    <property type="protein sequence ID" value="MCR8827657.1"/>
    <property type="molecule type" value="Genomic_DNA"/>
</dbReference>
<evidence type="ECO:0000313" key="2">
    <source>
        <dbReference type="EMBL" id="MCR8827657.1"/>
    </source>
</evidence>
<feature type="transmembrane region" description="Helical" evidence="1">
    <location>
        <begin position="302"/>
        <end position="321"/>
    </location>
</feature>
<accession>A0ABT1Z3E5</accession>
<keyword evidence="1" id="KW-0472">Membrane</keyword>
<feature type="transmembrane region" description="Helical" evidence="1">
    <location>
        <begin position="24"/>
        <end position="44"/>
    </location>
</feature>
<feature type="transmembrane region" description="Helical" evidence="1">
    <location>
        <begin position="333"/>
        <end position="351"/>
    </location>
</feature>
<protein>
    <recommendedName>
        <fullName evidence="4">Glucosyl transferase GtrII</fullName>
    </recommendedName>
</protein>
<feature type="transmembrane region" description="Helical" evidence="1">
    <location>
        <begin position="274"/>
        <end position="295"/>
    </location>
</feature>
<dbReference type="RefSeq" id="WP_258295428.1">
    <property type="nucleotide sequence ID" value="NZ_JANKJG010000011.1"/>
</dbReference>
<feature type="transmembrane region" description="Helical" evidence="1">
    <location>
        <begin position="146"/>
        <end position="165"/>
    </location>
</feature>
<organism evidence="2 3">
    <name type="scientific">Pseudosulfitobacter koreensis</name>
    <dbReference type="NCBI Taxonomy" id="2968472"/>
    <lineage>
        <taxon>Bacteria</taxon>
        <taxon>Pseudomonadati</taxon>
        <taxon>Pseudomonadota</taxon>
        <taxon>Alphaproteobacteria</taxon>
        <taxon>Rhodobacterales</taxon>
        <taxon>Roseobacteraceae</taxon>
        <taxon>Pseudosulfitobacter</taxon>
    </lineage>
</organism>
<evidence type="ECO:0008006" key="4">
    <source>
        <dbReference type="Google" id="ProtNLM"/>
    </source>
</evidence>